<dbReference type="AlphaFoldDB" id="A0A0N4UFG1"/>
<accession>A0A0N4UFG1</accession>
<sequence length="102" mass="11523">MSLGQLSLSVVSDQTTTSPTTSQFCRALNNQKGIALNQISPNKWITNNEIRYSYGWLGGKCQSKSNFLLIQGEMFLYDGRELVSDLNVENCANSQRKMRNRL</sequence>
<reference evidence="1 3" key="2">
    <citation type="submission" date="2018-11" db="EMBL/GenBank/DDBJ databases">
        <authorList>
            <consortium name="Pathogen Informatics"/>
        </authorList>
    </citation>
    <scope>NUCLEOTIDE SEQUENCE [LARGE SCALE GENOMIC DNA]</scope>
</reference>
<organism evidence="2 4">
    <name type="scientific">Dracunculus medinensis</name>
    <name type="common">Guinea worm</name>
    <dbReference type="NCBI Taxonomy" id="318479"/>
    <lineage>
        <taxon>Eukaryota</taxon>
        <taxon>Metazoa</taxon>
        <taxon>Ecdysozoa</taxon>
        <taxon>Nematoda</taxon>
        <taxon>Chromadorea</taxon>
        <taxon>Rhabditida</taxon>
        <taxon>Spirurina</taxon>
        <taxon>Dracunculoidea</taxon>
        <taxon>Dracunculidae</taxon>
        <taxon>Dracunculus</taxon>
    </lineage>
</organism>
<evidence type="ECO:0000313" key="1">
    <source>
        <dbReference type="EMBL" id="VDN51095.1"/>
    </source>
</evidence>
<protein>
    <submittedName>
        <fullName evidence="4">MliC domain-containing protein</fullName>
    </submittedName>
</protein>
<keyword evidence="3" id="KW-1185">Reference proteome</keyword>
<dbReference type="WBParaSite" id="DME_0000617101-mRNA-1">
    <property type="protein sequence ID" value="DME_0000617101-mRNA-1"/>
    <property type="gene ID" value="DME_0000617101"/>
</dbReference>
<reference evidence="4" key="1">
    <citation type="submission" date="2017-02" db="UniProtKB">
        <authorList>
            <consortium name="WormBaseParasite"/>
        </authorList>
    </citation>
    <scope>IDENTIFICATION</scope>
</reference>
<dbReference type="STRING" id="318479.A0A0N4UFG1"/>
<name>A0A0N4UFG1_DRAME</name>
<dbReference type="EMBL" id="UYYG01000013">
    <property type="protein sequence ID" value="VDN51095.1"/>
    <property type="molecule type" value="Genomic_DNA"/>
</dbReference>
<evidence type="ECO:0000313" key="2">
    <source>
        <dbReference type="Proteomes" id="UP000038040"/>
    </source>
</evidence>
<dbReference type="Proteomes" id="UP000274756">
    <property type="component" value="Unassembled WGS sequence"/>
</dbReference>
<evidence type="ECO:0000313" key="3">
    <source>
        <dbReference type="Proteomes" id="UP000274756"/>
    </source>
</evidence>
<evidence type="ECO:0000313" key="4">
    <source>
        <dbReference type="WBParaSite" id="DME_0000617101-mRNA-1"/>
    </source>
</evidence>
<dbReference type="OrthoDB" id="5847693at2759"/>
<proteinExistence type="predicted"/>
<dbReference type="Proteomes" id="UP000038040">
    <property type="component" value="Unplaced"/>
</dbReference>
<gene>
    <name evidence="1" type="ORF">DME_LOCUS1068</name>
</gene>